<evidence type="ECO:0000256" key="1">
    <source>
        <dbReference type="ARBA" id="ARBA00004948"/>
    </source>
</evidence>
<evidence type="ECO:0000313" key="5">
    <source>
        <dbReference type="Proteomes" id="UP000276232"/>
    </source>
</evidence>
<dbReference type="GO" id="GO:0005829">
    <property type="term" value="C:cytosol"/>
    <property type="evidence" value="ECO:0007669"/>
    <property type="project" value="TreeGrafter"/>
</dbReference>
<feature type="domain" description="Thiaminase-2/PQQC" evidence="3">
    <location>
        <begin position="36"/>
        <end position="238"/>
    </location>
</feature>
<sequence length="244" mass="25334">MSAARDGADGTDGPVGFRARVAAASADVRAAVDALPFLAALGDGTLDPAVFRHYLEQDGCYLREYTRALALLAARAPRTDDAEVWAGSAAAAVVAERELHADLLGHPLLSRTGEPGDGPSGPSVPVRPSPTTLGYASWLVARAATAPYAVAAAAVLPCFTVYAEVGRALAARSSEVPDNPFARWTAAYADPAFQAASAAAADVVERAVADAPGDADEAVATAVLATRYEWAFWDAAWRREGWPV</sequence>
<dbReference type="Gene3D" id="1.20.910.10">
    <property type="entry name" value="Heme oxygenase-like"/>
    <property type="match status" value="1"/>
</dbReference>
<dbReference type="AlphaFoldDB" id="A0A3N1HTK1"/>
<name>A0A3N1HTK1_9ACTN</name>
<comment type="caution">
    <text evidence="4">The sequence shown here is derived from an EMBL/GenBank/DDBJ whole genome shotgun (WGS) entry which is preliminary data.</text>
</comment>
<evidence type="ECO:0000259" key="3">
    <source>
        <dbReference type="Pfam" id="PF03070"/>
    </source>
</evidence>
<evidence type="ECO:0000256" key="2">
    <source>
        <dbReference type="SAM" id="MobiDB-lite"/>
    </source>
</evidence>
<keyword evidence="5" id="KW-1185">Reference proteome</keyword>
<organism evidence="4 5">
    <name type="scientific">Pseudokineococcus lusitanus</name>
    <dbReference type="NCBI Taxonomy" id="763993"/>
    <lineage>
        <taxon>Bacteria</taxon>
        <taxon>Bacillati</taxon>
        <taxon>Actinomycetota</taxon>
        <taxon>Actinomycetes</taxon>
        <taxon>Kineosporiales</taxon>
        <taxon>Kineosporiaceae</taxon>
        <taxon>Pseudokineococcus</taxon>
    </lineage>
</organism>
<dbReference type="PANTHER" id="PTHR43198">
    <property type="entry name" value="BIFUNCTIONAL TH2 PROTEIN"/>
    <property type="match status" value="1"/>
</dbReference>
<dbReference type="InterPro" id="IPR016084">
    <property type="entry name" value="Haem_Oase-like_multi-hlx"/>
</dbReference>
<dbReference type="EMBL" id="RJKN01000001">
    <property type="protein sequence ID" value="ROP45853.1"/>
    <property type="molecule type" value="Genomic_DNA"/>
</dbReference>
<reference evidence="4 5" key="1">
    <citation type="journal article" date="2015" name="Stand. Genomic Sci.">
        <title>Genomic Encyclopedia of Bacterial and Archaeal Type Strains, Phase III: the genomes of soil and plant-associated and newly described type strains.</title>
        <authorList>
            <person name="Whitman W.B."/>
            <person name="Woyke T."/>
            <person name="Klenk H.P."/>
            <person name="Zhou Y."/>
            <person name="Lilburn T.G."/>
            <person name="Beck B.J."/>
            <person name="De Vos P."/>
            <person name="Vandamme P."/>
            <person name="Eisen J.A."/>
            <person name="Garrity G."/>
            <person name="Hugenholtz P."/>
            <person name="Kyrpides N.C."/>
        </authorList>
    </citation>
    <scope>NUCLEOTIDE SEQUENCE [LARGE SCALE GENOMIC DNA]</scope>
    <source>
        <strain evidence="4 5">CECT 7306</strain>
    </source>
</reference>
<dbReference type="PANTHER" id="PTHR43198:SF2">
    <property type="entry name" value="SI:CH1073-67J19.1-RELATED"/>
    <property type="match status" value="1"/>
</dbReference>
<dbReference type="InParanoid" id="A0A3N1HTK1"/>
<protein>
    <submittedName>
        <fullName evidence="4">Thiaminase/transcriptional activator TenA</fullName>
    </submittedName>
</protein>
<dbReference type="SUPFAM" id="SSF48613">
    <property type="entry name" value="Heme oxygenase-like"/>
    <property type="match status" value="1"/>
</dbReference>
<dbReference type="InterPro" id="IPR050967">
    <property type="entry name" value="Thiamine_Salvage_TenA"/>
</dbReference>
<accession>A0A3N1HTK1</accession>
<dbReference type="Proteomes" id="UP000276232">
    <property type="component" value="Unassembled WGS sequence"/>
</dbReference>
<dbReference type="Pfam" id="PF03070">
    <property type="entry name" value="TENA_THI-4"/>
    <property type="match status" value="1"/>
</dbReference>
<proteinExistence type="predicted"/>
<evidence type="ECO:0000313" key="4">
    <source>
        <dbReference type="EMBL" id="ROP45853.1"/>
    </source>
</evidence>
<gene>
    <name evidence="4" type="ORF">EDC03_0463</name>
</gene>
<comment type="pathway">
    <text evidence="1">Cofactor biosynthesis; thiamine diphosphate biosynthesis.</text>
</comment>
<feature type="region of interest" description="Disordered" evidence="2">
    <location>
        <begin position="107"/>
        <end position="127"/>
    </location>
</feature>
<dbReference type="RefSeq" id="WP_241966982.1">
    <property type="nucleotide sequence ID" value="NZ_RJKN01000001.1"/>
</dbReference>
<dbReference type="InterPro" id="IPR004305">
    <property type="entry name" value="Thiaminase-2/PQQC"/>
</dbReference>